<reference evidence="7 8" key="1">
    <citation type="journal article" date="2019" name="Syst. Appl. Microbiol.">
        <title>Polyphasic characterization of two novel Lactobacillus spp. isolated from blown salami packages: Description of Lactobacillus halodurans sp. nov. and Lactobacillus salsicarnum sp. nov.</title>
        <authorList>
            <person name="Schuster J.A."/>
            <person name="Klingl A."/>
            <person name="Vogel R.F."/>
            <person name="Ehrmann M.A."/>
        </authorList>
    </citation>
    <scope>NUCLEOTIDE SEQUENCE [LARGE SCALE GENOMIC DNA]</scope>
    <source>
        <strain evidence="7 8">TMW 1.2118</strain>
    </source>
</reference>
<dbReference type="InterPro" id="IPR015424">
    <property type="entry name" value="PyrdxlP-dep_Trfase"/>
</dbReference>
<dbReference type="Proteomes" id="UP000380386">
    <property type="component" value="Unassembled WGS sequence"/>
</dbReference>
<keyword evidence="4" id="KW-0456">Lyase</keyword>
<evidence type="ECO:0000256" key="5">
    <source>
        <dbReference type="ARBA" id="ARBA00037974"/>
    </source>
</evidence>
<evidence type="ECO:0000256" key="2">
    <source>
        <dbReference type="ARBA" id="ARBA00012224"/>
    </source>
</evidence>
<proteinExistence type="inferred from homology"/>
<dbReference type="InterPro" id="IPR027619">
    <property type="entry name" value="C-S_lyase_PatB-like"/>
</dbReference>
<sequence>MTDFDKLIDRRNTNSVKWDVKDNELPMWVADMDFQTVPEVMEAMKSDVAQGIFGYQVIPDEYYEAVASWYEKEHNFKPKKDWLTFSTGVVPTIGSVLRHLTDVGDNVLIQEPNYNAFFKVITNNGHHIVNSELSFANDEYEIDWKDLEEKLKDPDTTSMILCNPHNPTGHIWSKSDLERIAKLTLENNVLLISDEIHGDLSMPGKEYIPFASLDESLTGNSISLVSPSKTFNLAVLHAATAITPNGNIKARLEKGLGVDGLASPGVLAINGSIAAYTKGHEWLHDLKQYVCDNRDLLDDYVEKNIPQLSVVHGEATYLAWIDCSKITKDSGELAQYIRDETGLYLAAGTAYQGNGNQFMRINLATQRSRVEDGLSRLKTGVEKYIER</sequence>
<dbReference type="PANTHER" id="PTHR43525:SF1">
    <property type="entry name" value="PROTEIN MALY"/>
    <property type="match status" value="1"/>
</dbReference>
<dbReference type="InterPro" id="IPR015421">
    <property type="entry name" value="PyrdxlP-dep_Trfase_major"/>
</dbReference>
<keyword evidence="7" id="KW-0032">Aminotransferase</keyword>
<accession>A0A5P0ZHT3</accession>
<keyword evidence="3" id="KW-0663">Pyridoxal phosphate</keyword>
<evidence type="ECO:0000259" key="6">
    <source>
        <dbReference type="Pfam" id="PF00155"/>
    </source>
</evidence>
<dbReference type="InterPro" id="IPR015422">
    <property type="entry name" value="PyrdxlP-dep_Trfase_small"/>
</dbReference>
<keyword evidence="7" id="KW-0808">Transferase</keyword>
<comment type="caution">
    <text evidence="7">The sequence shown here is derived from an EMBL/GenBank/DDBJ whole genome shotgun (WGS) entry which is preliminary data.</text>
</comment>
<feature type="domain" description="Aminotransferase class I/classII large" evidence="6">
    <location>
        <begin position="31"/>
        <end position="376"/>
    </location>
</feature>
<dbReference type="RefSeq" id="WP_153383075.1">
    <property type="nucleotide sequence ID" value="NZ_VDFM01000006.1"/>
</dbReference>
<dbReference type="EC" id="4.4.1.13" evidence="2"/>
<dbReference type="InterPro" id="IPR051798">
    <property type="entry name" value="Class-II_PLP-Dep_Aminotrans"/>
</dbReference>
<dbReference type="EMBL" id="VDFM01000006">
    <property type="protein sequence ID" value="MQS52594.1"/>
    <property type="molecule type" value="Genomic_DNA"/>
</dbReference>
<comment type="similarity">
    <text evidence="5">Belongs to the class-II pyridoxal-phosphate-dependent aminotransferase family. MalY/PatB cystathionine beta-lyase subfamily.</text>
</comment>
<gene>
    <name evidence="7" type="ORF">FHL02_06130</name>
</gene>
<dbReference type="Gene3D" id="3.40.640.10">
    <property type="entry name" value="Type I PLP-dependent aspartate aminotransferase-like (Major domain)"/>
    <property type="match status" value="1"/>
</dbReference>
<dbReference type="GO" id="GO:0030170">
    <property type="term" value="F:pyridoxal phosphate binding"/>
    <property type="evidence" value="ECO:0007669"/>
    <property type="project" value="InterPro"/>
</dbReference>
<evidence type="ECO:0000313" key="7">
    <source>
        <dbReference type="EMBL" id="MQS52594.1"/>
    </source>
</evidence>
<evidence type="ECO:0000256" key="4">
    <source>
        <dbReference type="ARBA" id="ARBA00023239"/>
    </source>
</evidence>
<dbReference type="NCBIfam" id="TIGR04350">
    <property type="entry name" value="C_S_lyase_PatB"/>
    <property type="match status" value="1"/>
</dbReference>
<organism evidence="7 8">
    <name type="scientific">Companilactobacillus mishanensis</name>
    <dbReference type="NCBI Taxonomy" id="2486008"/>
    <lineage>
        <taxon>Bacteria</taxon>
        <taxon>Bacillati</taxon>
        <taxon>Bacillota</taxon>
        <taxon>Bacilli</taxon>
        <taxon>Lactobacillales</taxon>
        <taxon>Lactobacillaceae</taxon>
        <taxon>Companilactobacillus</taxon>
    </lineage>
</organism>
<protein>
    <recommendedName>
        <fullName evidence="2">cysteine-S-conjugate beta-lyase</fullName>
        <ecNumber evidence="2">4.4.1.13</ecNumber>
    </recommendedName>
</protein>
<dbReference type="GO" id="GO:0008483">
    <property type="term" value="F:transaminase activity"/>
    <property type="evidence" value="ECO:0007669"/>
    <property type="project" value="UniProtKB-KW"/>
</dbReference>
<dbReference type="InterPro" id="IPR004839">
    <property type="entry name" value="Aminotransferase_I/II_large"/>
</dbReference>
<evidence type="ECO:0000256" key="3">
    <source>
        <dbReference type="ARBA" id="ARBA00022898"/>
    </source>
</evidence>
<dbReference type="AlphaFoldDB" id="A0A5P0ZHT3"/>
<dbReference type="Pfam" id="PF00155">
    <property type="entry name" value="Aminotran_1_2"/>
    <property type="match status" value="1"/>
</dbReference>
<evidence type="ECO:0000313" key="8">
    <source>
        <dbReference type="Proteomes" id="UP000380386"/>
    </source>
</evidence>
<dbReference type="SUPFAM" id="SSF53383">
    <property type="entry name" value="PLP-dependent transferases"/>
    <property type="match status" value="1"/>
</dbReference>
<dbReference type="CDD" id="cd00609">
    <property type="entry name" value="AAT_like"/>
    <property type="match status" value="1"/>
</dbReference>
<dbReference type="GO" id="GO:0047804">
    <property type="term" value="F:cysteine-S-conjugate beta-lyase activity"/>
    <property type="evidence" value="ECO:0007669"/>
    <property type="project" value="UniProtKB-EC"/>
</dbReference>
<comment type="cofactor">
    <cofactor evidence="1">
        <name>pyridoxal 5'-phosphate</name>
        <dbReference type="ChEBI" id="CHEBI:597326"/>
    </cofactor>
</comment>
<name>A0A5P0ZHT3_9LACO</name>
<evidence type="ECO:0000256" key="1">
    <source>
        <dbReference type="ARBA" id="ARBA00001933"/>
    </source>
</evidence>
<dbReference type="OrthoDB" id="9802872at2"/>
<dbReference type="Gene3D" id="3.90.1150.10">
    <property type="entry name" value="Aspartate Aminotransferase, domain 1"/>
    <property type="match status" value="1"/>
</dbReference>
<dbReference type="PANTHER" id="PTHR43525">
    <property type="entry name" value="PROTEIN MALY"/>
    <property type="match status" value="1"/>
</dbReference>